<dbReference type="InterPro" id="IPR012349">
    <property type="entry name" value="Split_barrel_FMN-bd"/>
</dbReference>
<evidence type="ECO:0000259" key="2">
    <source>
        <dbReference type="Pfam" id="PF13883"/>
    </source>
</evidence>
<dbReference type="InterPro" id="IPR019595">
    <property type="entry name" value="DUF2470"/>
</dbReference>
<name>A0A849KSV2_9HYPH</name>
<dbReference type="AlphaFoldDB" id="A0A849KSV2"/>
<reference evidence="3 4" key="1">
    <citation type="submission" date="2020-05" db="EMBL/GenBank/DDBJ databases">
        <title>Draft Genome Sequence of Ochrobactrum soli Isolated from Stable Fly Gut.</title>
        <authorList>
            <person name="Pileggi M.T."/>
            <person name="Vazhakkala L.J."/>
            <person name="Wong C.N."/>
        </authorList>
    </citation>
    <scope>NUCLEOTIDE SEQUENCE [LARGE SCALE GENOMIC DNA]</scope>
    <source>
        <strain evidence="3 4">MTP-C0764</strain>
    </source>
</reference>
<dbReference type="InterPro" id="IPR037119">
    <property type="entry name" value="Haem_oxidase_HugZ-like_sf"/>
</dbReference>
<dbReference type="GO" id="GO:0005737">
    <property type="term" value="C:cytoplasm"/>
    <property type="evidence" value="ECO:0007669"/>
    <property type="project" value="UniProtKB-ARBA"/>
</dbReference>
<dbReference type="Gene3D" id="3.20.180.10">
    <property type="entry name" value="PNP-oxidase-like"/>
    <property type="match status" value="1"/>
</dbReference>
<dbReference type="Pfam" id="PF13883">
    <property type="entry name" value="CREG_beta-barrel"/>
    <property type="match status" value="1"/>
</dbReference>
<dbReference type="PANTHER" id="PTHR13343">
    <property type="entry name" value="CREG1 PROTEIN"/>
    <property type="match status" value="1"/>
</dbReference>
<dbReference type="InterPro" id="IPR055343">
    <property type="entry name" value="CREG_beta-barrel"/>
</dbReference>
<feature type="domain" description="CREG-like beta-barrel" evidence="2">
    <location>
        <begin position="15"/>
        <end position="156"/>
    </location>
</feature>
<evidence type="ECO:0000259" key="1">
    <source>
        <dbReference type="Pfam" id="PF10615"/>
    </source>
</evidence>
<evidence type="ECO:0000313" key="3">
    <source>
        <dbReference type="EMBL" id="NNU61749.1"/>
    </source>
</evidence>
<keyword evidence="4" id="KW-1185">Reference proteome</keyword>
<protein>
    <submittedName>
        <fullName evidence="3">HugZ family protein</fullName>
    </submittedName>
</protein>
<dbReference type="Pfam" id="PF10615">
    <property type="entry name" value="DUF2470"/>
    <property type="match status" value="1"/>
</dbReference>
<dbReference type="PANTHER" id="PTHR13343:SF17">
    <property type="entry name" value="CELLULAR REPRESSOR OF E1A-STIMULATED GENES, ISOFORM A"/>
    <property type="match status" value="1"/>
</dbReference>
<proteinExistence type="predicted"/>
<organism evidence="3 4">
    <name type="scientific">Ochrobactrum soli</name>
    <dbReference type="NCBI Taxonomy" id="2448455"/>
    <lineage>
        <taxon>Bacteria</taxon>
        <taxon>Pseudomonadati</taxon>
        <taxon>Pseudomonadota</taxon>
        <taxon>Alphaproteobacteria</taxon>
        <taxon>Hyphomicrobiales</taxon>
        <taxon>Brucellaceae</taxon>
        <taxon>Brucella/Ochrobactrum group</taxon>
        <taxon>Ochrobactrum</taxon>
    </lineage>
</organism>
<dbReference type="Proteomes" id="UP000574931">
    <property type="component" value="Unassembled WGS sequence"/>
</dbReference>
<dbReference type="SUPFAM" id="SSF50475">
    <property type="entry name" value="FMN-binding split barrel"/>
    <property type="match status" value="1"/>
</dbReference>
<dbReference type="Gene3D" id="2.30.110.10">
    <property type="entry name" value="Electron Transport, Fmn-binding Protein, Chain A"/>
    <property type="match status" value="1"/>
</dbReference>
<dbReference type="RefSeq" id="WP_171318509.1">
    <property type="nucleotide sequence ID" value="NZ_JABFCY010000010.1"/>
</dbReference>
<gene>
    <name evidence="3" type="ORF">HKX02_16065</name>
</gene>
<dbReference type="EMBL" id="JABFCY010000010">
    <property type="protein sequence ID" value="NNU61749.1"/>
    <property type="molecule type" value="Genomic_DNA"/>
</dbReference>
<evidence type="ECO:0000313" key="4">
    <source>
        <dbReference type="Proteomes" id="UP000574931"/>
    </source>
</evidence>
<feature type="domain" description="DUF2470" evidence="1">
    <location>
        <begin position="204"/>
        <end position="248"/>
    </location>
</feature>
<sequence length="253" mass="26743">MNQTKEPIDSPIRPTTPEAIQLAKTLMRTARYGALAVLDAKTGRPLASRVAVATDTDGTPLILVSGLAAHTPGLIANPACSLLLGEPGKGDPLAHPRITLHCDAERVERTADDYPHLRRRYLNHNPKGALYVDLGDFAFFRMNVLGGSLNGGFGKAFVLATEDLICPAATAESIAPNEQDILDSVKENGEDAIAARISQMTGTATRPLKVVGIDPDGLDIAAGNEIVRLPFSRSCASAAEVRAELLKMTASPA</sequence>
<accession>A0A849KSV2</accession>
<comment type="caution">
    <text evidence="3">The sequence shown here is derived from an EMBL/GenBank/DDBJ whole genome shotgun (WGS) entry which is preliminary data.</text>
</comment>